<name>A0A1V4JJJ6_PATFA</name>
<accession>A0A1V4JJJ6</accession>
<proteinExistence type="predicted"/>
<dbReference type="EMBL" id="LSYS01007194">
    <property type="protein sequence ID" value="OPJ72351.1"/>
    <property type="molecule type" value="Genomic_DNA"/>
</dbReference>
<keyword evidence="3" id="KW-1185">Reference proteome</keyword>
<keyword evidence="1" id="KW-1133">Transmembrane helix</keyword>
<sequence length="95" mass="10762">MDFLLKVEQFILIEGCFPLIEFLHYLLCVSLIAEIASRKILAEDSSVEAKNLDGLFSCWKAESTCALNGFVTTHSGFMHLDTLNPWVFSLFIKMV</sequence>
<evidence type="ECO:0000313" key="2">
    <source>
        <dbReference type="EMBL" id="OPJ72351.1"/>
    </source>
</evidence>
<evidence type="ECO:0000256" key="1">
    <source>
        <dbReference type="SAM" id="Phobius"/>
    </source>
</evidence>
<keyword evidence="1" id="KW-0472">Membrane</keyword>
<gene>
    <name evidence="2" type="ORF">AV530_018791</name>
</gene>
<dbReference type="AlphaFoldDB" id="A0A1V4JJJ6"/>
<organism evidence="2 3">
    <name type="scientific">Patagioenas fasciata monilis</name>
    <dbReference type="NCBI Taxonomy" id="372326"/>
    <lineage>
        <taxon>Eukaryota</taxon>
        <taxon>Metazoa</taxon>
        <taxon>Chordata</taxon>
        <taxon>Craniata</taxon>
        <taxon>Vertebrata</taxon>
        <taxon>Euteleostomi</taxon>
        <taxon>Archelosauria</taxon>
        <taxon>Archosauria</taxon>
        <taxon>Dinosauria</taxon>
        <taxon>Saurischia</taxon>
        <taxon>Theropoda</taxon>
        <taxon>Coelurosauria</taxon>
        <taxon>Aves</taxon>
        <taxon>Neognathae</taxon>
        <taxon>Neoaves</taxon>
        <taxon>Columbimorphae</taxon>
        <taxon>Columbiformes</taxon>
        <taxon>Columbidae</taxon>
        <taxon>Patagioenas</taxon>
    </lineage>
</organism>
<evidence type="ECO:0000313" key="3">
    <source>
        <dbReference type="Proteomes" id="UP000190648"/>
    </source>
</evidence>
<feature type="transmembrane region" description="Helical" evidence="1">
    <location>
        <begin position="12"/>
        <end position="33"/>
    </location>
</feature>
<comment type="caution">
    <text evidence="2">The sequence shown here is derived from an EMBL/GenBank/DDBJ whole genome shotgun (WGS) entry which is preliminary data.</text>
</comment>
<dbReference type="Proteomes" id="UP000190648">
    <property type="component" value="Unassembled WGS sequence"/>
</dbReference>
<protein>
    <submittedName>
        <fullName evidence="2">Uncharacterized protein</fullName>
    </submittedName>
</protein>
<keyword evidence="1" id="KW-0812">Transmembrane</keyword>
<reference evidence="2 3" key="1">
    <citation type="submission" date="2016-02" db="EMBL/GenBank/DDBJ databases">
        <title>Band-tailed pigeon sequencing and assembly.</title>
        <authorList>
            <person name="Soares A.E."/>
            <person name="Novak B.J."/>
            <person name="Rice E.S."/>
            <person name="O'Connell B."/>
            <person name="Chang D."/>
            <person name="Weber S."/>
            <person name="Shapiro B."/>
        </authorList>
    </citation>
    <scope>NUCLEOTIDE SEQUENCE [LARGE SCALE GENOMIC DNA]</scope>
    <source>
        <strain evidence="2">BTP2013</strain>
        <tissue evidence="2">Blood</tissue>
    </source>
</reference>